<dbReference type="OrthoDB" id="6100338at2759"/>
<name>A0A8W8HNE2_MAGGI</name>
<dbReference type="AlphaFoldDB" id="A0A8W8HNE2"/>
<dbReference type="Proteomes" id="UP000005408">
    <property type="component" value="Unassembled WGS sequence"/>
</dbReference>
<accession>A0A8W8HNE2</accession>
<proteinExistence type="predicted"/>
<protein>
    <submittedName>
        <fullName evidence="1">Uncharacterized protein</fullName>
    </submittedName>
</protein>
<reference evidence="1" key="1">
    <citation type="submission" date="2022-08" db="UniProtKB">
        <authorList>
            <consortium name="EnsemblMetazoa"/>
        </authorList>
    </citation>
    <scope>IDENTIFICATION</scope>
    <source>
        <strain evidence="1">05x7-T-G4-1.051#20</strain>
    </source>
</reference>
<sequence length="198" mass="23986">MDKLSLKDSLEKIRQANHEEFLTKSYRPNDRLRHMTSALRERWLHSAPRPDMGKTVSPNRLPLHIIRRNLQNRDTCSAHASLRNWMSEEEQEKKHKWRKDFEHKWKNEIVKRNAVYQDRLPYCRRVHVPPAPVRQLSASSNVDTQPFFYTSHSPRPRSLKERERVSRHFINPEWRSEDISWVRFDQPNTRNIDRLSLF</sequence>
<organism evidence="1 2">
    <name type="scientific">Magallana gigas</name>
    <name type="common">Pacific oyster</name>
    <name type="synonym">Crassostrea gigas</name>
    <dbReference type="NCBI Taxonomy" id="29159"/>
    <lineage>
        <taxon>Eukaryota</taxon>
        <taxon>Metazoa</taxon>
        <taxon>Spiralia</taxon>
        <taxon>Lophotrochozoa</taxon>
        <taxon>Mollusca</taxon>
        <taxon>Bivalvia</taxon>
        <taxon>Autobranchia</taxon>
        <taxon>Pteriomorphia</taxon>
        <taxon>Ostreida</taxon>
        <taxon>Ostreoidea</taxon>
        <taxon>Ostreidae</taxon>
        <taxon>Magallana</taxon>
    </lineage>
</organism>
<evidence type="ECO:0000313" key="2">
    <source>
        <dbReference type="Proteomes" id="UP000005408"/>
    </source>
</evidence>
<dbReference type="EnsemblMetazoa" id="G10301.4">
    <property type="protein sequence ID" value="G10301.4:cds"/>
    <property type="gene ID" value="G10301"/>
</dbReference>
<evidence type="ECO:0000313" key="1">
    <source>
        <dbReference type="EnsemblMetazoa" id="G10301.1:cds"/>
    </source>
</evidence>
<dbReference type="EnsemblMetazoa" id="G10301.1">
    <property type="protein sequence ID" value="G10301.1:cds"/>
    <property type="gene ID" value="G10301"/>
</dbReference>
<keyword evidence="2" id="KW-1185">Reference proteome</keyword>